<sequence length="50" mass="5163">MDLHLEGKVVILTGGFKGVGKGIALRLAKRGASWRLSTATTAPPSSSTPK</sequence>
<dbReference type="AlphaFoldDB" id="A0A286TDA7"/>
<dbReference type="SUPFAM" id="SSF51735">
    <property type="entry name" value="NAD(P)-binding Rossmann-fold domains"/>
    <property type="match status" value="1"/>
</dbReference>
<name>A0A286TDA7_BIFBI</name>
<dbReference type="Gene3D" id="3.40.50.720">
    <property type="entry name" value="NAD(P)-binding Rossmann-like Domain"/>
    <property type="match status" value="1"/>
</dbReference>
<protein>
    <recommendedName>
        <fullName evidence="3">Short chain dehydrogenase</fullName>
    </recommendedName>
</protein>
<evidence type="ECO:0000313" key="1">
    <source>
        <dbReference type="EMBL" id="BBA48229.1"/>
    </source>
</evidence>
<dbReference type="Proteomes" id="UP000262177">
    <property type="component" value="Chromosome"/>
</dbReference>
<accession>A0A286TDA7</accession>
<dbReference type="EMBL" id="AP018131">
    <property type="protein sequence ID" value="BBA48229.1"/>
    <property type="molecule type" value="Genomic_DNA"/>
</dbReference>
<organism evidence="1 2">
    <name type="scientific">Bifidobacterium bifidum LMG 13195</name>
    <dbReference type="NCBI Taxonomy" id="1207542"/>
    <lineage>
        <taxon>Bacteria</taxon>
        <taxon>Bacillati</taxon>
        <taxon>Actinomycetota</taxon>
        <taxon>Actinomycetes</taxon>
        <taxon>Bifidobacteriales</taxon>
        <taxon>Bifidobacteriaceae</taxon>
        <taxon>Bifidobacterium</taxon>
    </lineage>
</organism>
<dbReference type="InterPro" id="IPR036291">
    <property type="entry name" value="NAD(P)-bd_dom_sf"/>
</dbReference>
<gene>
    <name evidence="1" type="ORF">BBJK_01789</name>
</gene>
<evidence type="ECO:0008006" key="3">
    <source>
        <dbReference type="Google" id="ProtNLM"/>
    </source>
</evidence>
<evidence type="ECO:0000313" key="2">
    <source>
        <dbReference type="Proteomes" id="UP000262177"/>
    </source>
</evidence>
<proteinExistence type="predicted"/>
<reference evidence="1 2" key="1">
    <citation type="journal article" date="2017" name="Biosci. Biotechnol. Biochem.">
        <title>Identification and characterization of a sulfoglycosidase from Bifidobacterium bifidum implicated in mucin glycan utilization.</title>
        <authorList>
            <person name="Katoh T."/>
            <person name="Maeshibu T."/>
            <person name="Kikkawa K."/>
            <person name="Gotoh A."/>
            <person name="Tomabechi Y."/>
            <person name="Nakamura M."/>
            <person name="Liao W.-H."/>
            <person name="Yamaguchi M."/>
            <person name="Ashida H."/>
            <person name="Yamamoto K."/>
            <person name="Katayama T."/>
        </authorList>
    </citation>
    <scope>NUCLEOTIDE SEQUENCE [LARGE SCALE GENOMIC DNA]</scope>
    <source>
        <strain evidence="1 2">JCM 7004</strain>
    </source>
</reference>